<proteinExistence type="predicted"/>
<dbReference type="CDD" id="cd00130">
    <property type="entry name" value="PAS"/>
    <property type="match status" value="1"/>
</dbReference>
<dbReference type="Gene3D" id="3.30.565.10">
    <property type="entry name" value="Histidine kinase-like ATPase, C-terminal domain"/>
    <property type="match status" value="1"/>
</dbReference>
<dbReference type="RefSeq" id="WP_286292036.1">
    <property type="nucleotide sequence ID" value="NZ_AP024718.1"/>
</dbReference>
<dbReference type="EC" id="2.7.13.3" evidence="2"/>
<dbReference type="InterPro" id="IPR000014">
    <property type="entry name" value="PAS"/>
</dbReference>
<feature type="domain" description="Signal transduction histidine kinase subgroup 2 dimerisation and phosphoacceptor" evidence="8">
    <location>
        <begin position="142"/>
        <end position="188"/>
    </location>
</feature>
<dbReference type="SUPFAM" id="SSF55874">
    <property type="entry name" value="ATPase domain of HSP90 chaperone/DNA topoisomerase II/histidine kinase"/>
    <property type="match status" value="1"/>
</dbReference>
<keyword evidence="6" id="KW-0418">Kinase</keyword>
<keyword evidence="4" id="KW-0808">Transferase</keyword>
<dbReference type="Gene3D" id="3.30.450.20">
    <property type="entry name" value="PAS domain"/>
    <property type="match status" value="1"/>
</dbReference>
<evidence type="ECO:0000256" key="5">
    <source>
        <dbReference type="ARBA" id="ARBA00022741"/>
    </source>
</evidence>
<name>A0AAU9CH67_9GAMM</name>
<evidence type="ECO:0000313" key="11">
    <source>
        <dbReference type="Proteomes" id="UP001321450"/>
    </source>
</evidence>
<dbReference type="Pfam" id="PF07568">
    <property type="entry name" value="HisKA_2"/>
    <property type="match status" value="1"/>
</dbReference>
<dbReference type="InterPro" id="IPR013656">
    <property type="entry name" value="PAS_4"/>
</dbReference>
<keyword evidence="11" id="KW-1185">Reference proteome</keyword>
<dbReference type="Pfam" id="PF08448">
    <property type="entry name" value="PAS_4"/>
    <property type="match status" value="1"/>
</dbReference>
<accession>A0AAU9CH67</accession>
<dbReference type="GO" id="GO:0004673">
    <property type="term" value="F:protein histidine kinase activity"/>
    <property type="evidence" value="ECO:0007669"/>
    <property type="project" value="UniProtKB-EC"/>
</dbReference>
<dbReference type="InterPro" id="IPR036890">
    <property type="entry name" value="HATPase_C_sf"/>
</dbReference>
<reference evidence="11" key="1">
    <citation type="journal article" date="2024" name="Int. J. Syst. Evol. Microbiol.">
        <title>Methylomarinovum tepidoasis sp. nov., a moderately thermophilic methanotroph of the family Methylothermaceae isolated from a deep-sea hydrothermal field.</title>
        <authorList>
            <person name="Hirayama H."/>
            <person name="Takaki Y."/>
            <person name="Abe M."/>
            <person name="Miyazaki M."/>
            <person name="Uematsu K."/>
            <person name="Matsui Y."/>
            <person name="Takai K."/>
        </authorList>
    </citation>
    <scope>NUCLEOTIDE SEQUENCE [LARGE SCALE GENOMIC DNA]</scope>
    <source>
        <strain evidence="11">IN45</strain>
    </source>
</reference>
<evidence type="ECO:0000313" key="10">
    <source>
        <dbReference type="EMBL" id="BCX89633.1"/>
    </source>
</evidence>
<feature type="domain" description="PAS fold-4" evidence="9">
    <location>
        <begin position="23"/>
        <end position="122"/>
    </location>
</feature>
<organism evidence="10 11">
    <name type="scientific">Methylomarinovum tepidoasis</name>
    <dbReference type="NCBI Taxonomy" id="2840183"/>
    <lineage>
        <taxon>Bacteria</taxon>
        <taxon>Pseudomonadati</taxon>
        <taxon>Pseudomonadota</taxon>
        <taxon>Gammaproteobacteria</taxon>
        <taxon>Methylococcales</taxon>
        <taxon>Methylothermaceae</taxon>
        <taxon>Methylomarinovum</taxon>
    </lineage>
</organism>
<evidence type="ECO:0000259" key="8">
    <source>
        <dbReference type="Pfam" id="PF07568"/>
    </source>
</evidence>
<dbReference type="PANTHER" id="PTHR41523">
    <property type="entry name" value="TWO-COMPONENT SYSTEM SENSOR PROTEIN"/>
    <property type="match status" value="1"/>
</dbReference>
<evidence type="ECO:0000256" key="7">
    <source>
        <dbReference type="ARBA" id="ARBA00022840"/>
    </source>
</evidence>
<protein>
    <recommendedName>
        <fullName evidence="2">histidine kinase</fullName>
        <ecNumber evidence="2">2.7.13.3</ecNumber>
    </recommendedName>
</protein>
<keyword evidence="5" id="KW-0547">Nucleotide-binding</keyword>
<evidence type="ECO:0000256" key="2">
    <source>
        <dbReference type="ARBA" id="ARBA00012438"/>
    </source>
</evidence>
<evidence type="ECO:0000256" key="4">
    <source>
        <dbReference type="ARBA" id="ARBA00022679"/>
    </source>
</evidence>
<dbReference type="EMBL" id="AP024718">
    <property type="protein sequence ID" value="BCX89633.1"/>
    <property type="molecule type" value="Genomic_DNA"/>
</dbReference>
<dbReference type="AlphaFoldDB" id="A0AAU9CH67"/>
<evidence type="ECO:0000256" key="6">
    <source>
        <dbReference type="ARBA" id="ARBA00022777"/>
    </source>
</evidence>
<dbReference type="KEGG" id="meiy:MIN45_P2006"/>
<dbReference type="Proteomes" id="UP001321450">
    <property type="component" value="Chromosome"/>
</dbReference>
<dbReference type="PANTHER" id="PTHR41523:SF8">
    <property type="entry name" value="ETHYLENE RESPONSE SENSOR PROTEIN"/>
    <property type="match status" value="1"/>
</dbReference>
<dbReference type="InterPro" id="IPR035965">
    <property type="entry name" value="PAS-like_dom_sf"/>
</dbReference>
<evidence type="ECO:0000256" key="1">
    <source>
        <dbReference type="ARBA" id="ARBA00000085"/>
    </source>
</evidence>
<keyword evidence="7" id="KW-0067">ATP-binding</keyword>
<evidence type="ECO:0000256" key="3">
    <source>
        <dbReference type="ARBA" id="ARBA00022553"/>
    </source>
</evidence>
<gene>
    <name evidence="10" type="ORF">MIN45_P2006</name>
</gene>
<dbReference type="InterPro" id="IPR011495">
    <property type="entry name" value="Sig_transdc_His_kin_sub2_dim/P"/>
</dbReference>
<sequence>MSKAISDAKHVFTTCDCYDADLIGVLHLNDEGVIEAANTYVRKLLGMAGEQPCGRRWQDLCRPEEYHAVCDWWRQLLQEGKATMLEVCLQRTGKAPCPVLVSGRRNGPGRVMLLVLDISRQRAREAEVLERERRQRNLLIREIHHRIKNNLQGIVGLLQNQLLEHPELASLLETPIRQINSIALTYGLRSCQEDDKIYLCDLVRVAARACDRTHPIPLTLDVPRYCNIVVNDNDAVAIALVLNELLFNAAKHGHTPTPQISLHLRRSGEKAVVTVRNRCQGSRLTADLNRPETLGTGLQLVQGLLPKDGSAQLRLFQQDDEVIAELRLRPPVVKLVTSAKQPPPPAPTAG</sequence>
<evidence type="ECO:0000259" key="9">
    <source>
        <dbReference type="Pfam" id="PF08448"/>
    </source>
</evidence>
<dbReference type="SUPFAM" id="SSF55785">
    <property type="entry name" value="PYP-like sensor domain (PAS domain)"/>
    <property type="match status" value="1"/>
</dbReference>
<comment type="catalytic activity">
    <reaction evidence="1">
        <text>ATP + protein L-histidine = ADP + protein N-phospho-L-histidine.</text>
        <dbReference type="EC" id="2.7.13.3"/>
    </reaction>
</comment>
<keyword evidence="3" id="KW-0597">Phosphoprotein</keyword>
<dbReference type="GO" id="GO:0005524">
    <property type="term" value="F:ATP binding"/>
    <property type="evidence" value="ECO:0007669"/>
    <property type="project" value="UniProtKB-KW"/>
</dbReference>